<feature type="domain" description="Trypsin-co-occurring" evidence="2">
    <location>
        <begin position="50"/>
        <end position="127"/>
    </location>
</feature>
<evidence type="ECO:0000313" key="4">
    <source>
        <dbReference type="Proteomes" id="UP001500058"/>
    </source>
</evidence>
<dbReference type="InterPro" id="IPR045608">
    <property type="entry name" value="Trypco2"/>
</dbReference>
<comment type="caution">
    <text evidence="3">The sequence shown here is derived from an EMBL/GenBank/DDBJ whole genome shotgun (WGS) entry which is preliminary data.</text>
</comment>
<sequence>MAGATEGRYSRPRVRALAAAGRWGAVRRTARRERTAPSTSPEHGGPSVEIELAEAVAALRDSLLEAASRGTGRDVAFEVGPIEMEFQVELRQEVRGKSGFRAWVLTADAEGGLTRGRGHRVALTLTPRRADGGPVLVSAPEDAPVPDSPSGSERHFRRR</sequence>
<protein>
    <recommendedName>
        <fullName evidence="2">Trypsin-co-occurring domain-containing protein</fullName>
    </recommendedName>
</protein>
<gene>
    <name evidence="3" type="ORF">GCM10010420_03900</name>
</gene>
<keyword evidence="4" id="KW-1185">Reference proteome</keyword>
<evidence type="ECO:0000313" key="3">
    <source>
        <dbReference type="EMBL" id="GAA2384803.1"/>
    </source>
</evidence>
<feature type="region of interest" description="Disordered" evidence="1">
    <location>
        <begin position="23"/>
        <end position="47"/>
    </location>
</feature>
<dbReference type="EMBL" id="BAAATJ010000001">
    <property type="protein sequence ID" value="GAA2384803.1"/>
    <property type="molecule type" value="Genomic_DNA"/>
</dbReference>
<evidence type="ECO:0000259" key="2">
    <source>
        <dbReference type="Pfam" id="PF19631"/>
    </source>
</evidence>
<dbReference type="Proteomes" id="UP001500058">
    <property type="component" value="Unassembled WGS sequence"/>
</dbReference>
<dbReference type="Pfam" id="PF19631">
    <property type="entry name" value="Trypco2"/>
    <property type="match status" value="1"/>
</dbReference>
<proteinExistence type="predicted"/>
<name>A0ABN3HNV5_9ACTN</name>
<evidence type="ECO:0000256" key="1">
    <source>
        <dbReference type="SAM" id="MobiDB-lite"/>
    </source>
</evidence>
<organism evidence="3 4">
    <name type="scientific">Streptomyces glaucosporus</name>
    <dbReference type="NCBI Taxonomy" id="284044"/>
    <lineage>
        <taxon>Bacteria</taxon>
        <taxon>Bacillati</taxon>
        <taxon>Actinomycetota</taxon>
        <taxon>Actinomycetes</taxon>
        <taxon>Kitasatosporales</taxon>
        <taxon>Streptomycetaceae</taxon>
        <taxon>Streptomyces</taxon>
    </lineage>
</organism>
<feature type="region of interest" description="Disordered" evidence="1">
    <location>
        <begin position="126"/>
        <end position="159"/>
    </location>
</feature>
<reference evidence="3 4" key="1">
    <citation type="journal article" date="2019" name="Int. J. Syst. Evol. Microbiol.">
        <title>The Global Catalogue of Microorganisms (GCM) 10K type strain sequencing project: providing services to taxonomists for standard genome sequencing and annotation.</title>
        <authorList>
            <consortium name="The Broad Institute Genomics Platform"/>
            <consortium name="The Broad Institute Genome Sequencing Center for Infectious Disease"/>
            <person name="Wu L."/>
            <person name="Ma J."/>
        </authorList>
    </citation>
    <scope>NUCLEOTIDE SEQUENCE [LARGE SCALE GENOMIC DNA]</scope>
    <source>
        <strain evidence="3 4">JCM 6921</strain>
    </source>
</reference>
<accession>A0ABN3HNV5</accession>